<dbReference type="SUPFAM" id="SSF53098">
    <property type="entry name" value="Ribonuclease H-like"/>
    <property type="match status" value="1"/>
</dbReference>
<organism evidence="1 2">
    <name type="scientific">Halobacillus seohaensis</name>
    <dbReference type="NCBI Taxonomy" id="447421"/>
    <lineage>
        <taxon>Bacteria</taxon>
        <taxon>Bacillati</taxon>
        <taxon>Bacillota</taxon>
        <taxon>Bacilli</taxon>
        <taxon>Bacillales</taxon>
        <taxon>Bacillaceae</taxon>
        <taxon>Halobacillus</taxon>
    </lineage>
</organism>
<proteinExistence type="predicted"/>
<dbReference type="EMBL" id="JBHSZV010000015">
    <property type="protein sequence ID" value="MFC7061683.1"/>
    <property type="molecule type" value="Genomic_DNA"/>
</dbReference>
<dbReference type="Gene3D" id="3.30.420.10">
    <property type="entry name" value="Ribonuclease H-like superfamily/Ribonuclease H"/>
    <property type="match status" value="1"/>
</dbReference>
<reference evidence="2" key="1">
    <citation type="journal article" date="2019" name="Int. J. Syst. Evol. Microbiol.">
        <title>The Global Catalogue of Microorganisms (GCM) 10K type strain sequencing project: providing services to taxonomists for standard genome sequencing and annotation.</title>
        <authorList>
            <consortium name="The Broad Institute Genomics Platform"/>
            <consortium name="The Broad Institute Genome Sequencing Center for Infectious Disease"/>
            <person name="Wu L."/>
            <person name="Ma J."/>
        </authorList>
    </citation>
    <scope>NUCLEOTIDE SEQUENCE [LARGE SCALE GENOMIC DNA]</scope>
    <source>
        <strain evidence="2">CGMCC 4.1621</strain>
    </source>
</reference>
<dbReference type="InterPro" id="IPR036397">
    <property type="entry name" value="RNaseH_sf"/>
</dbReference>
<dbReference type="Proteomes" id="UP001596410">
    <property type="component" value="Unassembled WGS sequence"/>
</dbReference>
<keyword evidence="2" id="KW-1185">Reference proteome</keyword>
<dbReference type="RefSeq" id="WP_204706105.1">
    <property type="nucleotide sequence ID" value="NZ_JBHSZV010000015.1"/>
</dbReference>
<comment type="caution">
    <text evidence="1">The sequence shown here is derived from an EMBL/GenBank/DDBJ whole genome shotgun (WGS) entry which is preliminary data.</text>
</comment>
<gene>
    <name evidence="1" type="ORF">ACFQIC_07395</name>
</gene>
<evidence type="ECO:0000313" key="1">
    <source>
        <dbReference type="EMBL" id="MFC7061683.1"/>
    </source>
</evidence>
<protein>
    <submittedName>
        <fullName evidence="1">Integrase core domain-containing protein</fullName>
    </submittedName>
</protein>
<dbReference type="InterPro" id="IPR012337">
    <property type="entry name" value="RNaseH-like_sf"/>
</dbReference>
<name>A0ABW2EH83_9BACI</name>
<accession>A0ABW2EH83</accession>
<evidence type="ECO:0000313" key="2">
    <source>
        <dbReference type="Proteomes" id="UP001596410"/>
    </source>
</evidence>
<sequence length="34" mass="3983">MEHERIPPKTPNANAHIESFHRLLEDEVFQARGI</sequence>